<protein>
    <submittedName>
        <fullName evidence="8">Chromate ion family chromate transporter</fullName>
    </submittedName>
</protein>
<dbReference type="PIRSF" id="PIRSF004810">
    <property type="entry name" value="ChrA"/>
    <property type="match status" value="1"/>
</dbReference>
<comment type="caution">
    <text evidence="8">The sequence shown here is derived from an EMBL/GenBank/DDBJ whole genome shotgun (WGS) entry which is preliminary data.</text>
</comment>
<keyword evidence="6 7" id="KW-0472">Membrane</keyword>
<dbReference type="PANTHER" id="PTHR33567">
    <property type="entry name" value="CHROMATE ION TRANSPORTER (EUROFUNG)"/>
    <property type="match status" value="1"/>
</dbReference>
<dbReference type="InterPro" id="IPR014047">
    <property type="entry name" value="Chr_Tranpt_l_chain"/>
</dbReference>
<proteinExistence type="inferred from homology"/>
<dbReference type="Proteomes" id="UP000366065">
    <property type="component" value="Unassembled WGS sequence"/>
</dbReference>
<evidence type="ECO:0000256" key="5">
    <source>
        <dbReference type="ARBA" id="ARBA00022989"/>
    </source>
</evidence>
<evidence type="ECO:0000256" key="2">
    <source>
        <dbReference type="ARBA" id="ARBA00005262"/>
    </source>
</evidence>
<organism evidence="8 9">
    <name type="scientific">Pandoraea capi</name>
    <dbReference type="NCBI Taxonomy" id="2508286"/>
    <lineage>
        <taxon>Bacteria</taxon>
        <taxon>Pseudomonadati</taxon>
        <taxon>Pseudomonadota</taxon>
        <taxon>Betaproteobacteria</taxon>
        <taxon>Burkholderiales</taxon>
        <taxon>Burkholderiaceae</taxon>
        <taxon>Pandoraea</taxon>
    </lineage>
</organism>
<dbReference type="NCBIfam" id="TIGR00937">
    <property type="entry name" value="2A51"/>
    <property type="match status" value="1"/>
</dbReference>
<dbReference type="PANTHER" id="PTHR33567:SF3">
    <property type="entry name" value="CHROMATE ION TRANSPORTER (EUROFUNG)"/>
    <property type="match status" value="1"/>
</dbReference>
<comment type="subcellular location">
    <subcellularLocation>
        <location evidence="1">Cell membrane</location>
        <topology evidence="1">Multi-pass membrane protein</topology>
    </subcellularLocation>
</comment>
<keyword evidence="3" id="KW-1003">Cell membrane</keyword>
<name>A0ABY6VR44_9BURK</name>
<feature type="transmembrane region" description="Helical" evidence="7">
    <location>
        <begin position="69"/>
        <end position="94"/>
    </location>
</feature>
<accession>A0ABY6VR44</accession>
<evidence type="ECO:0000256" key="7">
    <source>
        <dbReference type="SAM" id="Phobius"/>
    </source>
</evidence>
<keyword evidence="9" id="KW-1185">Reference proteome</keyword>
<feature type="transmembrane region" description="Helical" evidence="7">
    <location>
        <begin position="259"/>
        <end position="282"/>
    </location>
</feature>
<dbReference type="EMBL" id="CABPRV010000002">
    <property type="protein sequence ID" value="VVD78379.1"/>
    <property type="molecule type" value="Genomic_DNA"/>
</dbReference>
<evidence type="ECO:0000256" key="1">
    <source>
        <dbReference type="ARBA" id="ARBA00004651"/>
    </source>
</evidence>
<comment type="similarity">
    <text evidence="2">Belongs to the chromate ion transporter (CHR) (TC 2.A.51) family.</text>
</comment>
<feature type="transmembrane region" description="Helical" evidence="7">
    <location>
        <begin position="175"/>
        <end position="195"/>
    </location>
</feature>
<feature type="transmembrane region" description="Helical" evidence="7">
    <location>
        <begin position="139"/>
        <end position="163"/>
    </location>
</feature>
<feature type="transmembrane region" description="Helical" evidence="7">
    <location>
        <begin position="358"/>
        <end position="381"/>
    </location>
</feature>
<keyword evidence="4 7" id="KW-0812">Transmembrane</keyword>
<evidence type="ECO:0000313" key="9">
    <source>
        <dbReference type="Proteomes" id="UP000366065"/>
    </source>
</evidence>
<dbReference type="Pfam" id="PF02417">
    <property type="entry name" value="Chromate_transp"/>
    <property type="match status" value="2"/>
</dbReference>
<feature type="transmembrane region" description="Helical" evidence="7">
    <location>
        <begin position="207"/>
        <end position="239"/>
    </location>
</feature>
<dbReference type="InterPro" id="IPR003370">
    <property type="entry name" value="Chromate_transpt"/>
</dbReference>
<evidence type="ECO:0000256" key="6">
    <source>
        <dbReference type="ARBA" id="ARBA00023136"/>
    </source>
</evidence>
<sequence length="460" mass="47745">MSPNLMKCGSSAIGITRVSRQNDAVRQRPPKVTASLLCSRDFGFRLSCACPLKNHLSPNTEARPRSREAFDVLCAFLILGLTSFGGPVAHIGYFRREFVQRRRWLDDASFADLVGLCQFLPGPASSQVGFSLGLLRAGWLGGLAAWCGFTLPSALLLLGFARVAPQLGGSIGSGVLHGLKLVAVAVVAQAVWDMATRLCPDTRRAGIALAAVAILALTTTVYAQLIVIALGALLGFALLRTEGLAPTDAAASLRFPVSRTASVLALIVFCVLLFGLPALHPLTESRAIAIFDGFYRSGALVFGGGHVVLPLLQEQTVASGWVSANDFLAGYGAAQAVPGPLFTFATFLGGLSGGPTHAWSGAVLATVGIFLPGLLLVVAALPHWQALRSRPITAAMLAGVNAAVVGILASALYSPVWTSAVHAPADFAVAVIAFVLLVRWKAPPLAVVALCAIAGAAGIV</sequence>
<evidence type="ECO:0000313" key="8">
    <source>
        <dbReference type="EMBL" id="VVD78379.1"/>
    </source>
</evidence>
<keyword evidence="5 7" id="KW-1133">Transmembrane helix</keyword>
<gene>
    <name evidence="8" type="ORF">PCA20602_00980</name>
</gene>
<evidence type="ECO:0000256" key="3">
    <source>
        <dbReference type="ARBA" id="ARBA00022475"/>
    </source>
</evidence>
<reference evidence="8 9" key="1">
    <citation type="submission" date="2019-08" db="EMBL/GenBank/DDBJ databases">
        <authorList>
            <person name="Peeters C."/>
        </authorList>
    </citation>
    <scope>NUCLEOTIDE SEQUENCE [LARGE SCALE GENOMIC DNA]</scope>
    <source>
        <strain evidence="8 9">LMG 20602</strain>
    </source>
</reference>
<evidence type="ECO:0000256" key="4">
    <source>
        <dbReference type="ARBA" id="ARBA00022692"/>
    </source>
</evidence>
<feature type="transmembrane region" description="Helical" evidence="7">
    <location>
        <begin position="393"/>
        <end position="413"/>
    </location>
</feature>